<organism evidence="2 3">
    <name type="scientific">Vitis vinifera</name>
    <name type="common">Grape</name>
    <dbReference type="NCBI Taxonomy" id="29760"/>
    <lineage>
        <taxon>Eukaryota</taxon>
        <taxon>Viridiplantae</taxon>
        <taxon>Streptophyta</taxon>
        <taxon>Embryophyta</taxon>
        <taxon>Tracheophyta</taxon>
        <taxon>Spermatophyta</taxon>
        <taxon>Magnoliopsida</taxon>
        <taxon>eudicotyledons</taxon>
        <taxon>Gunneridae</taxon>
        <taxon>Pentapetalae</taxon>
        <taxon>rosids</taxon>
        <taxon>Vitales</taxon>
        <taxon>Vitaceae</taxon>
        <taxon>Viteae</taxon>
        <taxon>Vitis</taxon>
    </lineage>
</organism>
<name>A0A438GFJ9_VITVI</name>
<sequence length="162" mass="18217">MKYVWIEESPNTASDCGVAPPKKGDGLRLRRGTTRKVEHFLRHCRIGVEKKARMENQEGKEAGRRSSEARGGGASPEKASRALTRRRVDALFGAGSFTKVGDLLQALLLVWSVSEKYVAGKVRRKSFAGGEWFLTMIRLTRKYWEMGKVIGMKHGHRKVSRS</sequence>
<feature type="compositionally biased region" description="Basic and acidic residues" evidence="1">
    <location>
        <begin position="52"/>
        <end position="68"/>
    </location>
</feature>
<dbReference type="EMBL" id="QGNW01000450">
    <property type="protein sequence ID" value="RVW70970.1"/>
    <property type="molecule type" value="Genomic_DNA"/>
</dbReference>
<dbReference type="AlphaFoldDB" id="A0A438GFJ9"/>
<feature type="region of interest" description="Disordered" evidence="1">
    <location>
        <begin position="52"/>
        <end position="81"/>
    </location>
</feature>
<evidence type="ECO:0000256" key="1">
    <source>
        <dbReference type="SAM" id="MobiDB-lite"/>
    </source>
</evidence>
<proteinExistence type="predicted"/>
<reference evidence="2 3" key="1">
    <citation type="journal article" date="2018" name="PLoS Genet.">
        <title>Population sequencing reveals clonal diversity and ancestral inbreeding in the grapevine cultivar Chardonnay.</title>
        <authorList>
            <person name="Roach M.J."/>
            <person name="Johnson D.L."/>
            <person name="Bohlmann J."/>
            <person name="van Vuuren H.J."/>
            <person name="Jones S.J."/>
            <person name="Pretorius I.S."/>
            <person name="Schmidt S.A."/>
            <person name="Borneman A.R."/>
        </authorList>
    </citation>
    <scope>NUCLEOTIDE SEQUENCE [LARGE SCALE GENOMIC DNA]</scope>
    <source>
        <strain evidence="3">cv. Chardonnay</strain>
        <tissue evidence="2">Leaf</tissue>
    </source>
</reference>
<evidence type="ECO:0000313" key="3">
    <source>
        <dbReference type="Proteomes" id="UP000288805"/>
    </source>
</evidence>
<protein>
    <submittedName>
        <fullName evidence="2">Uncharacterized protein</fullName>
    </submittedName>
</protein>
<gene>
    <name evidence="2" type="ORF">CK203_050561</name>
</gene>
<dbReference type="Proteomes" id="UP000288805">
    <property type="component" value="Unassembled WGS sequence"/>
</dbReference>
<accession>A0A438GFJ9</accession>
<comment type="caution">
    <text evidence="2">The sequence shown here is derived from an EMBL/GenBank/DDBJ whole genome shotgun (WGS) entry which is preliminary data.</text>
</comment>
<evidence type="ECO:0000313" key="2">
    <source>
        <dbReference type="EMBL" id="RVW70970.1"/>
    </source>
</evidence>